<feature type="compositionally biased region" description="Basic and acidic residues" evidence="1">
    <location>
        <begin position="76"/>
        <end position="93"/>
    </location>
</feature>
<dbReference type="InterPro" id="IPR027911">
    <property type="entry name" value="DUF4604"/>
</dbReference>
<evidence type="ECO:0000313" key="4">
    <source>
        <dbReference type="Proteomes" id="UP000481861"/>
    </source>
</evidence>
<feature type="region of interest" description="Disordered" evidence="1">
    <location>
        <begin position="73"/>
        <end position="96"/>
    </location>
</feature>
<reference evidence="3 4" key="1">
    <citation type="submission" date="2020-01" db="EMBL/GenBank/DDBJ databases">
        <authorList>
            <consortium name="DOE Joint Genome Institute"/>
            <person name="Haridas S."/>
            <person name="Albert R."/>
            <person name="Binder M."/>
            <person name="Bloem J."/>
            <person name="Labutti K."/>
            <person name="Salamov A."/>
            <person name="Andreopoulos B."/>
            <person name="Baker S.E."/>
            <person name="Barry K."/>
            <person name="Bills G."/>
            <person name="Bluhm B.H."/>
            <person name="Cannon C."/>
            <person name="Castanera R."/>
            <person name="Culley D.E."/>
            <person name="Daum C."/>
            <person name="Ezra D."/>
            <person name="Gonzalez J.B."/>
            <person name="Henrissat B."/>
            <person name="Kuo A."/>
            <person name="Liang C."/>
            <person name="Lipzen A."/>
            <person name="Lutzoni F."/>
            <person name="Magnuson J."/>
            <person name="Mondo S."/>
            <person name="Nolan M."/>
            <person name="Ohm R."/>
            <person name="Pangilinan J."/>
            <person name="Park H.-J.H."/>
            <person name="Ramirez L."/>
            <person name="Alfaro M."/>
            <person name="Sun H."/>
            <person name="Tritt A."/>
            <person name="Yoshinaga Y."/>
            <person name="Zwiers L.-H.L."/>
            <person name="Turgeon B.G."/>
            <person name="Goodwin S.B."/>
            <person name="Spatafora J.W."/>
            <person name="Crous P.W."/>
            <person name="Grigoriev I.V."/>
        </authorList>
    </citation>
    <scope>NUCLEOTIDE SEQUENCE [LARGE SCALE GENOMIC DNA]</scope>
    <source>
        <strain evidence="3 4">CBS 611.86</strain>
    </source>
</reference>
<evidence type="ECO:0000259" key="2">
    <source>
        <dbReference type="Pfam" id="PF15377"/>
    </source>
</evidence>
<feature type="compositionally biased region" description="Basic residues" evidence="1">
    <location>
        <begin position="137"/>
        <end position="147"/>
    </location>
</feature>
<protein>
    <recommendedName>
        <fullName evidence="2">DUF4604 domain-containing protein</fullName>
    </recommendedName>
</protein>
<feature type="compositionally biased region" description="Basic and acidic residues" evidence="1">
    <location>
        <begin position="21"/>
        <end position="36"/>
    </location>
</feature>
<organism evidence="3 4">
    <name type="scientific">Massariosphaeria phaeospora</name>
    <dbReference type="NCBI Taxonomy" id="100035"/>
    <lineage>
        <taxon>Eukaryota</taxon>
        <taxon>Fungi</taxon>
        <taxon>Dikarya</taxon>
        <taxon>Ascomycota</taxon>
        <taxon>Pezizomycotina</taxon>
        <taxon>Dothideomycetes</taxon>
        <taxon>Pleosporomycetidae</taxon>
        <taxon>Pleosporales</taxon>
        <taxon>Pleosporales incertae sedis</taxon>
        <taxon>Massariosphaeria</taxon>
    </lineage>
</organism>
<dbReference type="Proteomes" id="UP000481861">
    <property type="component" value="Unassembled WGS sequence"/>
</dbReference>
<proteinExistence type="predicted"/>
<evidence type="ECO:0000313" key="3">
    <source>
        <dbReference type="EMBL" id="KAF2865511.1"/>
    </source>
</evidence>
<dbReference type="Pfam" id="PF15377">
    <property type="entry name" value="DUF4604"/>
    <property type="match status" value="1"/>
</dbReference>
<sequence>MSFKAKDLSYDASQPAFLRRLRGEMAGDDSVRHEQPIPRNKRMKKDEEEDDPTYVLEDTNQSLTKAEFEALAAGKNPKDIQETGGCPDDKSKLGEPAALPKDNIAEVGKVTKKRKAVKIISEEQDEGKSANPTGPKVTRKPKKKGKAVKLSFGDQE</sequence>
<name>A0A7C8I1H2_9PLEO</name>
<dbReference type="EMBL" id="JAADJZ010000033">
    <property type="protein sequence ID" value="KAF2865511.1"/>
    <property type="molecule type" value="Genomic_DNA"/>
</dbReference>
<feature type="region of interest" description="Disordered" evidence="1">
    <location>
        <begin position="21"/>
        <end position="54"/>
    </location>
</feature>
<comment type="caution">
    <text evidence="3">The sequence shown here is derived from an EMBL/GenBank/DDBJ whole genome shotgun (WGS) entry which is preliminary data.</text>
</comment>
<evidence type="ECO:0000256" key="1">
    <source>
        <dbReference type="SAM" id="MobiDB-lite"/>
    </source>
</evidence>
<dbReference type="AlphaFoldDB" id="A0A7C8I1H2"/>
<accession>A0A7C8I1H2</accession>
<gene>
    <name evidence="3" type="ORF">BDV95DRAFT_586549</name>
</gene>
<keyword evidence="4" id="KW-1185">Reference proteome</keyword>
<feature type="domain" description="DUF4604" evidence="2">
    <location>
        <begin position="6"/>
        <end position="156"/>
    </location>
</feature>
<feature type="region of interest" description="Disordered" evidence="1">
    <location>
        <begin position="121"/>
        <end position="156"/>
    </location>
</feature>
<dbReference type="OrthoDB" id="5388322at2759"/>